<keyword evidence="3" id="KW-0809">Transit peptide</keyword>
<evidence type="ECO:0000313" key="7">
    <source>
        <dbReference type="EMBL" id="KAG5509566.1"/>
    </source>
</evidence>
<evidence type="ECO:0000256" key="5">
    <source>
        <dbReference type="ARBA" id="ARBA00023186"/>
    </source>
</evidence>
<reference evidence="7 8" key="1">
    <citation type="submission" date="2021-02" db="EMBL/GenBank/DDBJ databases">
        <title>Porcisia hertigi Genome sequencing and assembly.</title>
        <authorList>
            <person name="Almutairi H."/>
            <person name="Gatherer D."/>
        </authorList>
    </citation>
    <scope>NUCLEOTIDE SEQUENCE [LARGE SCALE GENOMIC DNA]</scope>
    <source>
        <strain evidence="7 8">C119</strain>
    </source>
</reference>
<evidence type="ECO:0000256" key="4">
    <source>
        <dbReference type="ARBA" id="ARBA00023128"/>
    </source>
</evidence>
<evidence type="ECO:0000256" key="6">
    <source>
        <dbReference type="RuleBase" id="RU368039"/>
    </source>
</evidence>
<accession>A0A836IDY3</accession>
<organism evidence="7 8">
    <name type="scientific">Porcisia hertigi</name>
    <dbReference type="NCBI Taxonomy" id="2761500"/>
    <lineage>
        <taxon>Eukaryota</taxon>
        <taxon>Discoba</taxon>
        <taxon>Euglenozoa</taxon>
        <taxon>Kinetoplastea</taxon>
        <taxon>Metakinetoplastina</taxon>
        <taxon>Trypanosomatida</taxon>
        <taxon>Trypanosomatidae</taxon>
        <taxon>Leishmaniinae</taxon>
        <taxon>Porcisia</taxon>
    </lineage>
</organism>
<keyword evidence="5 6" id="KW-0143">Chaperone</keyword>
<evidence type="ECO:0000256" key="3">
    <source>
        <dbReference type="ARBA" id="ARBA00022946"/>
    </source>
</evidence>
<gene>
    <name evidence="7" type="ORF">JKF63_06271</name>
</gene>
<keyword evidence="4 6" id="KW-0496">Mitochondrion</keyword>
<comment type="subunit">
    <text evidence="6">Interacts with the iron-sulfur protein subunit within the SDH catalytic dimer.</text>
</comment>
<dbReference type="AlphaFoldDB" id="A0A836IDY3"/>
<evidence type="ECO:0000256" key="2">
    <source>
        <dbReference type="ARBA" id="ARBA00006020"/>
    </source>
</evidence>
<dbReference type="PANTHER" id="PTHR13137:SF6">
    <property type="entry name" value="SUCCINATE DEHYDROGENASE ASSEMBLY FACTOR 3, MITOCHONDRIAL"/>
    <property type="match status" value="1"/>
</dbReference>
<comment type="subcellular location">
    <subcellularLocation>
        <location evidence="1 6">Mitochondrion matrix</location>
    </subcellularLocation>
</comment>
<dbReference type="GO" id="GO:0034553">
    <property type="term" value="P:mitochondrial respiratory chain complex II assembly"/>
    <property type="evidence" value="ECO:0007669"/>
    <property type="project" value="UniProtKB-UniRule"/>
</dbReference>
<dbReference type="PANTHER" id="PTHR13137">
    <property type="entry name" value="DC11 ACN9 HOMOLOG"/>
    <property type="match status" value="1"/>
</dbReference>
<dbReference type="GO" id="GO:0005759">
    <property type="term" value="C:mitochondrial matrix"/>
    <property type="evidence" value="ECO:0007669"/>
    <property type="project" value="UniProtKB-SubCell"/>
</dbReference>
<comment type="caution">
    <text evidence="7">The sequence shown here is derived from an EMBL/GenBank/DDBJ whole genome shotgun (WGS) entry which is preliminary data.</text>
</comment>
<dbReference type="GO" id="GO:0005758">
    <property type="term" value="C:mitochondrial intermembrane space"/>
    <property type="evidence" value="ECO:0007669"/>
    <property type="project" value="TreeGrafter"/>
</dbReference>
<dbReference type="Proteomes" id="UP000674318">
    <property type="component" value="Chromosome 13"/>
</dbReference>
<proteinExistence type="inferred from homology"/>
<protein>
    <recommendedName>
        <fullName evidence="6">Succinate dehydrogenase assembly factor 3</fullName>
        <shortName evidence="6">SDH assembly factor 3</shortName>
        <shortName evidence="6">SDHAF3</shortName>
    </recommendedName>
</protein>
<keyword evidence="8" id="KW-1185">Reference proteome</keyword>
<dbReference type="KEGG" id="phet:94292298"/>
<evidence type="ECO:0000256" key="1">
    <source>
        <dbReference type="ARBA" id="ARBA00004305"/>
    </source>
</evidence>
<comment type="similarity">
    <text evidence="2 6">Belongs to the complex I LYR family. SDHAF3 subfamily.</text>
</comment>
<dbReference type="GO" id="GO:0006105">
    <property type="term" value="P:succinate metabolic process"/>
    <property type="evidence" value="ECO:0007669"/>
    <property type="project" value="TreeGrafter"/>
</dbReference>
<evidence type="ECO:0000313" key="8">
    <source>
        <dbReference type="Proteomes" id="UP000674318"/>
    </source>
</evidence>
<dbReference type="Pfam" id="PF13233">
    <property type="entry name" value="Complex1_LYR_2"/>
    <property type="match status" value="1"/>
</dbReference>
<dbReference type="RefSeq" id="XP_067758718.1">
    <property type="nucleotide sequence ID" value="XM_067902221.1"/>
</dbReference>
<dbReference type="OrthoDB" id="278329at2759"/>
<dbReference type="GeneID" id="94292298"/>
<comment type="function">
    <text evidence="6">Plays an essential role in the assembly of succinate dehydrogenase (SDH), an enzyme complex (also referred to as respiratory complex II) that is a component of both the tricarboxylic acid (TCA) cycle and the mitochondrial electron transport chain, and which couples the oxidation of succinate to fumarate with the reduction of ubiquinone (coenzyme Q) to ubiquinol. Promotes maturation of the iron-sulfur protein subunit of the SDH catalytic dimer, protecting it from the deleterious effects of oxidants. May act together with SDHAF1.</text>
</comment>
<name>A0A836IDY3_9TRYP</name>
<dbReference type="InterPro" id="IPR008381">
    <property type="entry name" value="SDHAF3/Sdh7"/>
</dbReference>
<sequence length="280" mass="30688">MHPARWALVRRSASAGRCIGLFAATALRHASSAASNGGRGDDVETVTRSIGYGPFSATAKARLRRESVNRAAGTSNSATTAASATIMNNVDLSTNLYLRLSLAGLPHPTQMQDWLYASPEWRLAFVRLYRTIIRLHNKTVAVSLRMARGQGPEAALSAVTGVHASSKSTAASPNAAADSDLVEDMDDYLLRYLLTPEQQEFGNRFVQSEFARHMDADAVAATTFYASWYEYVLQLASGVTAREMTEKEKRLLSDEQKESLNALRDAFINHRTSKQPTYVP</sequence>
<dbReference type="EMBL" id="JAFJZO010000013">
    <property type="protein sequence ID" value="KAG5509566.1"/>
    <property type="molecule type" value="Genomic_DNA"/>
</dbReference>